<dbReference type="AlphaFoldDB" id="F2KQM9"/>
<accession>F2KQM9</accession>
<evidence type="ECO:0000256" key="14">
    <source>
        <dbReference type="ARBA" id="ARBA00023211"/>
    </source>
</evidence>
<evidence type="ECO:0000256" key="8">
    <source>
        <dbReference type="ARBA" id="ARBA00022679"/>
    </source>
</evidence>
<feature type="transmembrane region" description="Helical" evidence="17">
    <location>
        <begin position="318"/>
        <end position="338"/>
    </location>
</feature>
<dbReference type="OrthoDB" id="82393at2157"/>
<evidence type="ECO:0000259" key="19">
    <source>
        <dbReference type="Pfam" id="PF18079"/>
    </source>
</evidence>
<evidence type="ECO:0000259" key="18">
    <source>
        <dbReference type="Pfam" id="PF02516"/>
    </source>
</evidence>
<protein>
    <recommendedName>
        <fullName evidence="6">dolichyl-phosphooligosaccharide-protein glycotransferase</fullName>
        <ecNumber evidence="6">2.4.99.21</ecNumber>
    </recommendedName>
    <alternativeName>
        <fullName evidence="15">Oligosaccharyl transferase</fullName>
    </alternativeName>
</protein>
<evidence type="ECO:0000256" key="2">
    <source>
        <dbReference type="ARBA" id="ARBA00001946"/>
    </source>
</evidence>
<evidence type="ECO:0000256" key="12">
    <source>
        <dbReference type="ARBA" id="ARBA00022989"/>
    </source>
</evidence>
<evidence type="ECO:0000256" key="9">
    <source>
        <dbReference type="ARBA" id="ARBA00022692"/>
    </source>
</evidence>
<evidence type="ECO:0000313" key="21">
    <source>
        <dbReference type="EMBL" id="AEA46591.1"/>
    </source>
</evidence>
<keyword evidence="9 17" id="KW-0812">Transmembrane</keyword>
<dbReference type="Gene3D" id="3.40.50.12610">
    <property type="match status" value="1"/>
</dbReference>
<feature type="transmembrane region" description="Helical" evidence="17">
    <location>
        <begin position="140"/>
        <end position="159"/>
    </location>
</feature>
<evidence type="ECO:0000313" key="22">
    <source>
        <dbReference type="Proteomes" id="UP000008136"/>
    </source>
</evidence>
<dbReference type="EMBL" id="CP002588">
    <property type="protein sequence ID" value="AEA46591.1"/>
    <property type="molecule type" value="Genomic_DNA"/>
</dbReference>
<feature type="transmembrane region" description="Helical" evidence="17">
    <location>
        <begin position="462"/>
        <end position="479"/>
    </location>
</feature>
<organism evidence="21 22">
    <name type="scientific">Archaeoglobus veneficus (strain DSM 11195 / SNP6)</name>
    <dbReference type="NCBI Taxonomy" id="693661"/>
    <lineage>
        <taxon>Archaea</taxon>
        <taxon>Methanobacteriati</taxon>
        <taxon>Methanobacteriota</taxon>
        <taxon>Archaeoglobi</taxon>
        <taxon>Archaeoglobales</taxon>
        <taxon>Archaeoglobaceae</taxon>
        <taxon>Archaeoglobus</taxon>
    </lineage>
</organism>
<evidence type="ECO:0000256" key="6">
    <source>
        <dbReference type="ARBA" id="ARBA00012602"/>
    </source>
</evidence>
<evidence type="ECO:0000256" key="7">
    <source>
        <dbReference type="ARBA" id="ARBA00022676"/>
    </source>
</evidence>
<evidence type="ECO:0000259" key="20">
    <source>
        <dbReference type="Pfam" id="PF22627"/>
    </source>
</evidence>
<keyword evidence="14" id="KW-0464">Manganese</keyword>
<name>F2KQM9_ARCVS</name>
<dbReference type="Pfam" id="PF18079">
    <property type="entry name" value="AglB_L1"/>
    <property type="match status" value="1"/>
</dbReference>
<feature type="transmembrane region" description="Helical" evidence="17">
    <location>
        <begin position="277"/>
        <end position="297"/>
    </location>
</feature>
<dbReference type="GO" id="GO:0004576">
    <property type="term" value="F:oligosaccharyl transferase activity"/>
    <property type="evidence" value="ECO:0007669"/>
    <property type="project" value="InterPro"/>
</dbReference>
<feature type="transmembrane region" description="Helical" evidence="17">
    <location>
        <begin position="12"/>
        <end position="32"/>
    </location>
</feature>
<feature type="domain" description="AglB-like core" evidence="20">
    <location>
        <begin position="566"/>
        <end position="679"/>
    </location>
</feature>
<dbReference type="EC" id="2.4.99.21" evidence="6"/>
<dbReference type="InterPro" id="IPR003674">
    <property type="entry name" value="Oligo_trans_STT3"/>
</dbReference>
<comment type="cofactor">
    <cofactor evidence="2">
        <name>Mg(2+)</name>
        <dbReference type="ChEBI" id="CHEBI:18420"/>
    </cofactor>
</comment>
<comment type="cofactor">
    <cofactor evidence="1">
        <name>Mn(2+)</name>
        <dbReference type="ChEBI" id="CHEBI:29035"/>
    </cofactor>
</comment>
<dbReference type="eggNOG" id="arCOG02043">
    <property type="taxonomic scope" value="Archaea"/>
</dbReference>
<feature type="transmembrane region" description="Helical" evidence="17">
    <location>
        <begin position="529"/>
        <end position="550"/>
    </location>
</feature>
<dbReference type="Pfam" id="PF22627">
    <property type="entry name" value="AglB_core-like"/>
    <property type="match status" value="1"/>
</dbReference>
<dbReference type="GO" id="GO:0046872">
    <property type="term" value="F:metal ion binding"/>
    <property type="evidence" value="ECO:0007669"/>
    <property type="project" value="UniProtKB-KW"/>
</dbReference>
<comment type="catalytic activity">
    <reaction evidence="16">
        <text>an archaeal dolichyl phosphooligosaccharide + [protein]-L-asparagine = an archaeal dolichyl phosphate + a glycoprotein with the oligosaccharide chain attached by N-beta-D-glycosyl linkage to a protein L-asparagine.</text>
        <dbReference type="EC" id="2.4.99.21"/>
    </reaction>
</comment>
<feature type="transmembrane region" description="Helical" evidence="17">
    <location>
        <begin position="407"/>
        <end position="424"/>
    </location>
</feature>
<dbReference type="PANTHER" id="PTHR13872:SF1">
    <property type="entry name" value="DOLICHYL-DIPHOSPHOOLIGOSACCHARIDE--PROTEIN GLYCOSYLTRANSFERASE SUBUNIT STT3B"/>
    <property type="match status" value="1"/>
</dbReference>
<feature type="transmembrane region" description="Helical" evidence="17">
    <location>
        <begin position="165"/>
        <end position="187"/>
    </location>
</feature>
<keyword evidence="22" id="KW-1185">Reference proteome</keyword>
<keyword evidence="10" id="KW-0479">Metal-binding</keyword>
<evidence type="ECO:0000256" key="5">
    <source>
        <dbReference type="ARBA" id="ARBA00010810"/>
    </source>
</evidence>
<comment type="subcellular location">
    <subcellularLocation>
        <location evidence="3">Cell membrane</location>
        <topology evidence="3">Multi-pass membrane protein</topology>
    </subcellularLocation>
</comment>
<evidence type="ECO:0000256" key="15">
    <source>
        <dbReference type="ARBA" id="ARBA00030679"/>
    </source>
</evidence>
<dbReference type="Pfam" id="PF02516">
    <property type="entry name" value="STT3"/>
    <property type="match status" value="1"/>
</dbReference>
<feature type="transmembrane region" description="Helical" evidence="17">
    <location>
        <begin position="485"/>
        <end position="508"/>
    </location>
</feature>
<dbReference type="UniPathway" id="UPA00378"/>
<keyword evidence="11" id="KW-0460">Magnesium</keyword>
<dbReference type="STRING" id="693661.Arcve_0568"/>
<evidence type="ECO:0000256" key="11">
    <source>
        <dbReference type="ARBA" id="ARBA00022842"/>
    </source>
</evidence>
<feature type="transmembrane region" description="Helical" evidence="17">
    <location>
        <begin position="82"/>
        <end position="101"/>
    </location>
</feature>
<evidence type="ECO:0000256" key="4">
    <source>
        <dbReference type="ARBA" id="ARBA00004922"/>
    </source>
</evidence>
<keyword evidence="8 21" id="KW-0808">Transferase</keyword>
<evidence type="ECO:0000256" key="3">
    <source>
        <dbReference type="ARBA" id="ARBA00004651"/>
    </source>
</evidence>
<evidence type="ECO:0000256" key="10">
    <source>
        <dbReference type="ARBA" id="ARBA00022723"/>
    </source>
</evidence>
<evidence type="ECO:0000256" key="17">
    <source>
        <dbReference type="SAM" id="Phobius"/>
    </source>
</evidence>
<dbReference type="Proteomes" id="UP000008136">
    <property type="component" value="Chromosome"/>
</dbReference>
<evidence type="ECO:0000256" key="13">
    <source>
        <dbReference type="ARBA" id="ARBA00023136"/>
    </source>
</evidence>
<sequence length="904" mass="101132">MTGKNVLEKNWHWLFLGVAAIVSLYLRIINPWNSVFVSWIEGARLSGNDPWYYFRLIDSCIHNFPSRIWFDAFTYYPYGTYLHFGPFLVYLGTLVSFVAGAGDAASIRSVIAFIPAIGGTLLAFPVYLLTREISGKKAGVIASLLVVIIPGQLMARSVLGFNDHHIWEVFWMTSTLALFAYSINLWSGRSAKENLSDKSKLLAPVLTGIALGLYLDTWAPGFIVALMLLVYAFFVFIVKKYLKAETENLVYIGIITFLVASIIYLPFSFVYHGLNTVYYSPFQLIILLGSALVLAIFHGIEILEKRGYYSRLGIKEDYAFPATIAVSAAVVVGAITAVSPDFLNLLTRIIGVVQPKGGALTIAEVQPFFTMGGEFSLAPAWSNFAMTFFFAIPGMVYTAYRLVKERKSLYLLVLVWGVAMLIALTGQNRFAYYFGAVSAVFAAVMLEYFLRLYANYAVEKKFTRVYALSVLWFAAFLILRANPEYFLFALLLLVPALADAFLNLGGYATREWPDLDKLVDVLKRAKNQASVLAVVALLLFSALVLVYPTFAQANMQSKYAGGGINKEWYDALTWMRENTPGKDFYDEYYYELYEPGKPGEPYPYPEGTYGVMSWWDYGHWITAIAHRIPNANPFQQGIGNKYANQPGAAPFFTAFNESYANAIADRLGVKYVITDVEMATGKFYAMAVWAEGSLDRAGQMYYAGVGYVYQTPQGLGIAFNRFAVPTGAQIIRVLNVPSENYYRTMEARFHIFDGNGLQHYRMVYESGFVSIRSPMGFDEMMYRNIYNSVYANSIGLPKVNVTPTGYVKIFEYVKGAKITGKAPAGVDEVTIKATVTTNQNRTFVYEQKAKVENGVYEFIVPYAQNTKYPVKVSEYVITAGSVTKTVSITDEDVENGKVITLDFV</sequence>
<keyword evidence="12 17" id="KW-1133">Transmembrane helix</keyword>
<keyword evidence="13 17" id="KW-0472">Membrane</keyword>
<feature type="transmembrane region" description="Helical" evidence="17">
    <location>
        <begin position="221"/>
        <end position="238"/>
    </location>
</feature>
<evidence type="ECO:0000256" key="1">
    <source>
        <dbReference type="ARBA" id="ARBA00001936"/>
    </source>
</evidence>
<dbReference type="RefSeq" id="WP_013683265.1">
    <property type="nucleotide sequence ID" value="NC_015320.1"/>
</dbReference>
<feature type="transmembrane region" description="Helical" evidence="17">
    <location>
        <begin position="250"/>
        <end position="271"/>
    </location>
</feature>
<keyword evidence="7" id="KW-0328">Glycosyltransferase</keyword>
<dbReference type="InterPro" id="IPR026410">
    <property type="entry name" value="OlisacTrfase_arch"/>
</dbReference>
<dbReference type="InterPro" id="IPR048307">
    <property type="entry name" value="STT3_N"/>
</dbReference>
<feature type="domain" description="Oligosaccharyl transferase STT3 N-terminal" evidence="18">
    <location>
        <begin position="21"/>
        <end position="421"/>
    </location>
</feature>
<feature type="transmembrane region" description="Helical" evidence="17">
    <location>
        <begin position="380"/>
        <end position="400"/>
    </location>
</feature>
<comment type="pathway">
    <text evidence="4">Protein modification; protein glycosylation.</text>
</comment>
<dbReference type="PANTHER" id="PTHR13872">
    <property type="entry name" value="DOLICHYL-DIPHOSPHOOLIGOSACCHARIDE--PROTEIN GLYCOSYLTRANSFERASE SUBUNIT"/>
    <property type="match status" value="1"/>
</dbReference>
<feature type="domain" description="Archaeal glycosylation protein B peripheral" evidence="19">
    <location>
        <begin position="815"/>
        <end position="899"/>
    </location>
</feature>
<dbReference type="InterPro" id="IPR041154">
    <property type="entry name" value="AglB_P1"/>
</dbReference>
<gene>
    <name evidence="21" type="ordered locus">Arcve_0568</name>
</gene>
<dbReference type="NCBIfam" id="TIGR04154">
    <property type="entry name" value="archaeo_STT3"/>
    <property type="match status" value="1"/>
</dbReference>
<dbReference type="Gene3D" id="2.60.40.3390">
    <property type="match status" value="1"/>
</dbReference>
<dbReference type="GO" id="GO:0005886">
    <property type="term" value="C:plasma membrane"/>
    <property type="evidence" value="ECO:0007669"/>
    <property type="project" value="UniProtKB-SubCell"/>
</dbReference>
<proteinExistence type="inferred from homology"/>
<dbReference type="KEGG" id="ave:Arcve_0568"/>
<feature type="transmembrane region" description="Helical" evidence="17">
    <location>
        <begin position="430"/>
        <end position="450"/>
    </location>
</feature>
<dbReference type="HOGENOM" id="CLU_008803_0_0_2"/>
<reference evidence="21 22" key="1">
    <citation type="submission" date="2011-03" db="EMBL/GenBank/DDBJ databases">
        <title>The complete genome of Archaeoglobus veneficus SNP6.</title>
        <authorList>
            <consortium name="US DOE Joint Genome Institute (JGI-PGF)"/>
            <person name="Lucas S."/>
            <person name="Copeland A."/>
            <person name="Lapidus A."/>
            <person name="Bruce D."/>
            <person name="Goodwin L."/>
            <person name="Pitluck S."/>
            <person name="Kyrpides N."/>
            <person name="Mavromatis K."/>
            <person name="Pagani I."/>
            <person name="Ivanova N."/>
            <person name="Mikhailova N."/>
            <person name="Lu M."/>
            <person name="Detter J.C."/>
            <person name="Tapia R."/>
            <person name="Han C."/>
            <person name="Land M."/>
            <person name="Hauser L."/>
            <person name="Markowitz V."/>
            <person name="Cheng J.-F."/>
            <person name="Hugenholtz P."/>
            <person name="Woyke T."/>
            <person name="Wu D."/>
            <person name="Spring S."/>
            <person name="Brambilla E."/>
            <person name="Klenk H.-P."/>
            <person name="Eisen J.A."/>
        </authorList>
    </citation>
    <scope>NUCLEOTIDE SEQUENCE [LARGE SCALE GENOMIC DNA]</scope>
    <source>
        <strain>SNP6</strain>
    </source>
</reference>
<dbReference type="GeneID" id="10393664"/>
<comment type="similarity">
    <text evidence="5">Belongs to the STT3 family.</text>
</comment>
<feature type="transmembrane region" description="Helical" evidence="17">
    <location>
        <begin position="107"/>
        <end position="128"/>
    </location>
</feature>
<dbReference type="InterPro" id="IPR054479">
    <property type="entry name" value="AglB-like_core"/>
</dbReference>
<evidence type="ECO:0000256" key="16">
    <source>
        <dbReference type="ARBA" id="ARBA00034066"/>
    </source>
</evidence>